<evidence type="ECO:0000256" key="1">
    <source>
        <dbReference type="ARBA" id="ARBA00023125"/>
    </source>
</evidence>
<dbReference type="SUPFAM" id="SSF46894">
    <property type="entry name" value="C-terminal effector domain of the bipartite response regulators"/>
    <property type="match status" value="1"/>
</dbReference>
<gene>
    <name evidence="3" type="primary">bglJ</name>
    <name evidence="3" type="ORF">NCTC12119_02243</name>
</gene>
<dbReference type="GO" id="GO:0006355">
    <property type="term" value="P:regulation of DNA-templated transcription"/>
    <property type="evidence" value="ECO:0007669"/>
    <property type="project" value="InterPro"/>
</dbReference>
<organism evidence="3 4">
    <name type="scientific">Buttiauxella agrestis</name>
    <dbReference type="NCBI Taxonomy" id="82977"/>
    <lineage>
        <taxon>Bacteria</taxon>
        <taxon>Pseudomonadati</taxon>
        <taxon>Pseudomonadota</taxon>
        <taxon>Gammaproteobacteria</taxon>
        <taxon>Enterobacterales</taxon>
        <taxon>Enterobacteriaceae</taxon>
        <taxon>Buttiauxella</taxon>
    </lineage>
</organism>
<dbReference type="GO" id="GO:0003677">
    <property type="term" value="F:DNA binding"/>
    <property type="evidence" value="ECO:0007669"/>
    <property type="project" value="UniProtKB-KW"/>
</dbReference>
<evidence type="ECO:0000313" key="3">
    <source>
        <dbReference type="EMBL" id="SUW63747.1"/>
    </source>
</evidence>
<feature type="domain" description="HTH luxR-type" evidence="2">
    <location>
        <begin position="132"/>
        <end position="197"/>
    </location>
</feature>
<dbReference type="CDD" id="cd06170">
    <property type="entry name" value="LuxR_C_like"/>
    <property type="match status" value="1"/>
</dbReference>
<dbReference type="Gene3D" id="1.10.10.10">
    <property type="entry name" value="Winged helix-like DNA-binding domain superfamily/Winged helix DNA-binding domain"/>
    <property type="match status" value="1"/>
</dbReference>
<keyword evidence="1" id="KW-0238">DNA-binding</keyword>
<dbReference type="AlphaFoldDB" id="A0A381C7E2"/>
<dbReference type="RefSeq" id="WP_115628434.1">
    <property type="nucleotide sequence ID" value="NZ_UIGI01000001.1"/>
</dbReference>
<dbReference type="InterPro" id="IPR036388">
    <property type="entry name" value="WH-like_DNA-bd_sf"/>
</dbReference>
<evidence type="ECO:0000259" key="2">
    <source>
        <dbReference type="PROSITE" id="PS50043"/>
    </source>
</evidence>
<dbReference type="Pfam" id="PF00196">
    <property type="entry name" value="GerE"/>
    <property type="match status" value="1"/>
</dbReference>
<accession>A0A381C7E2</accession>
<name>A0A381C7E2_9ENTR</name>
<reference evidence="3 4" key="1">
    <citation type="submission" date="2018-06" db="EMBL/GenBank/DDBJ databases">
        <authorList>
            <consortium name="Pathogen Informatics"/>
            <person name="Doyle S."/>
        </authorList>
    </citation>
    <scope>NUCLEOTIDE SEQUENCE [LARGE SCALE GENOMIC DNA]</scope>
    <source>
        <strain evidence="3 4">NCTC12119</strain>
    </source>
</reference>
<dbReference type="Proteomes" id="UP000255528">
    <property type="component" value="Unassembled WGS sequence"/>
</dbReference>
<dbReference type="PROSITE" id="PS50043">
    <property type="entry name" value="HTH_LUXR_2"/>
    <property type="match status" value="1"/>
</dbReference>
<proteinExistence type="predicted"/>
<dbReference type="InterPro" id="IPR000792">
    <property type="entry name" value="Tscrpt_reg_LuxR_C"/>
</dbReference>
<sequence length="208" mass="23960">MLNIAIDDKDALYRNGMEIFLEEIFLEEQKESVQFNCLTKTNAIQADIIVKSFVAGAEYICQPMLKYRSKPGMIIGIYSGDKSPYHEKLPLCIKNIVFVNRSEPLYTARKQVVQGWKDNIENPELLPCKKCLKCKYRTLTPQQMTIAKYLLRGNDIIDIAHLLGIHVKTVSAHKRLMMSKFNLSSDCDLLHFLNNLEKHSPPIHLFMD</sequence>
<dbReference type="EMBL" id="UIGI01000001">
    <property type="protein sequence ID" value="SUW63747.1"/>
    <property type="molecule type" value="Genomic_DNA"/>
</dbReference>
<dbReference type="SMART" id="SM00421">
    <property type="entry name" value="HTH_LUXR"/>
    <property type="match status" value="1"/>
</dbReference>
<dbReference type="InterPro" id="IPR016032">
    <property type="entry name" value="Sig_transdc_resp-reg_C-effctor"/>
</dbReference>
<protein>
    <submittedName>
        <fullName evidence="3">Transcriptional activator protein BglJ</fullName>
    </submittedName>
</protein>
<evidence type="ECO:0000313" key="4">
    <source>
        <dbReference type="Proteomes" id="UP000255528"/>
    </source>
</evidence>